<feature type="transmembrane region" description="Helical" evidence="1">
    <location>
        <begin position="495"/>
        <end position="516"/>
    </location>
</feature>
<evidence type="ECO:0000256" key="1">
    <source>
        <dbReference type="SAM" id="Phobius"/>
    </source>
</evidence>
<dbReference type="InterPro" id="IPR051447">
    <property type="entry name" value="Lipoprotein-release_system"/>
</dbReference>
<feature type="transmembrane region" description="Helical" evidence="1">
    <location>
        <begin position="868"/>
        <end position="890"/>
    </location>
</feature>
<organism evidence="2 3">
    <name type="scientific">Curtobacterium subtropicum</name>
    <dbReference type="NCBI Taxonomy" id="3055138"/>
    <lineage>
        <taxon>Bacteria</taxon>
        <taxon>Bacillati</taxon>
        <taxon>Actinomycetota</taxon>
        <taxon>Actinomycetes</taxon>
        <taxon>Micrococcales</taxon>
        <taxon>Microbacteriaceae</taxon>
        <taxon>Curtobacterium</taxon>
    </lineage>
</organism>
<name>A0ABT7TK51_9MICO</name>
<feature type="transmembrane region" description="Helical" evidence="1">
    <location>
        <begin position="406"/>
        <end position="429"/>
    </location>
</feature>
<feature type="transmembrane region" description="Helical" evidence="1">
    <location>
        <begin position="776"/>
        <end position="797"/>
    </location>
</feature>
<feature type="transmembrane region" description="Helical" evidence="1">
    <location>
        <begin position="354"/>
        <end position="375"/>
    </location>
</feature>
<sequence>MSLIGVPTAGFAAAAVVVQSTMATVQEQLRYDLGHAAAQMRLAGPDLPGMRQDPVEWQLTDSVRDSPVTTADEDSPWADLLGHVPEGADAIPVRTTRIVVRGPEVPVAVTADEGATWSPALDGHWHVLSGRAPSAPDEAMVTPATLERLHMSIGDSITVTDPVRERFTVTGTMRDAATGPEAEGVFLPSGSLPADLPESLQRGGSETTVYLPEVAPTWSEIRSLNAHGIVVESRPVVLDPPAERLEGVPTGTTVNAYLGAMALVGVFAAFEVALLAGAAFLVGTRADTRTHAIITSVGGGRGFVRAVVAGSGLVLGVTGALLGTALGTGLGVLAFRLLDDGNVGTWPGLHVPTLAILTIAAVAVSAGLVAALVAARTATRIDVLAALRGSLRPAAPRPRAERRRRIWVPVLVVSGMVMTLACGVGVLLLDDRPVQQDRWAVLAGVGVALGPCLVQLGVALASPWVLAGVARLSARLGLSARIAARDARRNPVRTVPVLASVMSVVFLASVVITWSASEHARFVRDYEYATAVGVATIDVGASDADGYPAGYDATLTRQAARVIGGALGDADVHVLAVNREGPGKDPTTVTVPHDFAHRECPTTNTTTCASFLQSVGTGTPHITAGTLDDYALLTGHRPSAAVQRALADGRAVSLWPEYVHDGVVRIDTWRDQTVDDTEPYEDTRPDATTTIPAIADVQTPRIQVGVFMTRETAAAHGITLIDGVLATHLARDLTPAGYDALYSAWEGTGGTDRDLQSTVSIAYERGPVDEQATVQALVLALAAAVTIGATAVAVGLARSDGRRDDEVLDAIGAEPVLRRRVSAWQAAILTTVGAVVGTLLGLLPIRALTLRFDGGPTGTTHLPSVADWPVLALLALGLPLVVTAGTWLTAGRGRRVAVRRAH</sequence>
<reference evidence="2 3" key="1">
    <citation type="submission" date="2023-06" db="EMBL/GenBank/DDBJ databases">
        <authorList>
            <person name="Feng G."/>
            <person name="Li J."/>
            <person name="Zhu H."/>
        </authorList>
    </citation>
    <scope>NUCLEOTIDE SEQUENCE [LARGE SCALE GENOMIC DNA]</scope>
    <source>
        <strain evidence="2 3">RHCJP20</strain>
    </source>
</reference>
<feature type="transmembrane region" description="Helical" evidence="1">
    <location>
        <begin position="826"/>
        <end position="848"/>
    </location>
</feature>
<keyword evidence="3" id="KW-1185">Reference proteome</keyword>
<dbReference type="PANTHER" id="PTHR30489:SF0">
    <property type="entry name" value="LIPOPROTEIN-RELEASING SYSTEM TRANSMEMBRANE PROTEIN LOLE"/>
    <property type="match status" value="1"/>
</dbReference>
<proteinExistence type="predicted"/>
<keyword evidence="1" id="KW-0472">Membrane</keyword>
<comment type="caution">
    <text evidence="2">The sequence shown here is derived from an EMBL/GenBank/DDBJ whole genome shotgun (WGS) entry which is preliminary data.</text>
</comment>
<gene>
    <name evidence="2" type="ORF">QUG98_16100</name>
</gene>
<dbReference type="PANTHER" id="PTHR30489">
    <property type="entry name" value="LIPOPROTEIN-RELEASING SYSTEM TRANSMEMBRANE PROTEIN LOLE"/>
    <property type="match status" value="1"/>
</dbReference>
<dbReference type="EMBL" id="JAUCMM010000018">
    <property type="protein sequence ID" value="MDM7889975.1"/>
    <property type="molecule type" value="Genomic_DNA"/>
</dbReference>
<evidence type="ECO:0000313" key="3">
    <source>
        <dbReference type="Proteomes" id="UP001235720"/>
    </source>
</evidence>
<keyword evidence="1" id="KW-1133">Transmembrane helix</keyword>
<feature type="transmembrane region" description="Helical" evidence="1">
    <location>
        <begin position="256"/>
        <end position="282"/>
    </location>
</feature>
<dbReference type="Proteomes" id="UP001235720">
    <property type="component" value="Unassembled WGS sequence"/>
</dbReference>
<feature type="transmembrane region" description="Helical" evidence="1">
    <location>
        <begin position="303"/>
        <end position="334"/>
    </location>
</feature>
<feature type="transmembrane region" description="Helical" evidence="1">
    <location>
        <begin position="441"/>
        <end position="474"/>
    </location>
</feature>
<evidence type="ECO:0000313" key="2">
    <source>
        <dbReference type="EMBL" id="MDM7889975.1"/>
    </source>
</evidence>
<accession>A0ABT7TK51</accession>
<evidence type="ECO:0008006" key="4">
    <source>
        <dbReference type="Google" id="ProtNLM"/>
    </source>
</evidence>
<keyword evidence="1" id="KW-0812">Transmembrane</keyword>
<protein>
    <recommendedName>
        <fullName evidence="4">ABC3 transporter permease protein domain-containing protein</fullName>
    </recommendedName>
</protein>